<dbReference type="Proteomes" id="UP000516230">
    <property type="component" value="Chromosome"/>
</dbReference>
<dbReference type="AlphaFoldDB" id="A0A7H0I1Y0"/>
<dbReference type="KEGG" id="sgj:IAG43_30325"/>
<evidence type="ECO:0000256" key="1">
    <source>
        <dbReference type="ARBA" id="ARBA00008791"/>
    </source>
</evidence>
<protein>
    <submittedName>
        <fullName evidence="3">Universal stress protein</fullName>
    </submittedName>
</protein>
<dbReference type="PRINTS" id="PR01438">
    <property type="entry name" value="UNVRSLSTRESS"/>
</dbReference>
<accession>A0A7H0I1Y0</accession>
<proteinExistence type="inferred from homology"/>
<sequence>MPRHVTAGVDSSPESLAAAHWAAREALLRNAPLLLVHVEEWPLPVAVAAPTIDRDDHRRWADRLLDAAAAELRERHPGADVTTRRLSGRAPAALAVEAASSDLLVLGSRGLGTVSGALMGSVGSAVVGATEVPVVMVRAGGGDGTGHEVVAGVDLGPGTDDALAFAFAAAGRRDRPLRVVHAAKVPLFHAHSAAYRRQAAAEAAESLATALAPWRDRFPAVAVTERAVPGAAAQVLVQESAEALLVVAGRRIRHAPVVPHIGHVTHAVMHHCTAPVAVVAHA</sequence>
<dbReference type="SUPFAM" id="SSF52402">
    <property type="entry name" value="Adenine nucleotide alpha hydrolases-like"/>
    <property type="match status" value="2"/>
</dbReference>
<dbReference type="PANTHER" id="PTHR46268:SF6">
    <property type="entry name" value="UNIVERSAL STRESS PROTEIN UP12"/>
    <property type="match status" value="1"/>
</dbReference>
<reference evidence="3 4" key="1">
    <citation type="submission" date="2020-08" db="EMBL/GenBank/DDBJ databases">
        <title>A novel species.</title>
        <authorList>
            <person name="Gao J."/>
        </authorList>
    </citation>
    <scope>NUCLEOTIDE SEQUENCE [LARGE SCALE GENOMIC DNA]</scope>
    <source>
        <strain evidence="3 4">CRPJ-33</strain>
    </source>
</reference>
<evidence type="ECO:0000313" key="4">
    <source>
        <dbReference type="Proteomes" id="UP000516230"/>
    </source>
</evidence>
<keyword evidence="4" id="KW-1185">Reference proteome</keyword>
<gene>
    <name evidence="3" type="ORF">IAG43_30325</name>
</gene>
<feature type="domain" description="UspA" evidence="2">
    <location>
        <begin position="1"/>
        <end position="138"/>
    </location>
</feature>
<comment type="similarity">
    <text evidence="1">Belongs to the universal stress protein A family.</text>
</comment>
<name>A0A7H0I1Y0_9ACTN</name>
<dbReference type="Gene3D" id="3.40.50.620">
    <property type="entry name" value="HUPs"/>
    <property type="match status" value="2"/>
</dbReference>
<dbReference type="EMBL" id="CP060825">
    <property type="protein sequence ID" value="QNP66796.1"/>
    <property type="molecule type" value="Genomic_DNA"/>
</dbReference>
<evidence type="ECO:0000313" key="3">
    <source>
        <dbReference type="EMBL" id="QNP66796.1"/>
    </source>
</evidence>
<dbReference type="InterPro" id="IPR006015">
    <property type="entry name" value="Universal_stress_UspA"/>
</dbReference>
<dbReference type="RefSeq" id="WP_187743852.1">
    <property type="nucleotide sequence ID" value="NZ_CP060825.1"/>
</dbReference>
<dbReference type="InterPro" id="IPR014729">
    <property type="entry name" value="Rossmann-like_a/b/a_fold"/>
</dbReference>
<dbReference type="InterPro" id="IPR006016">
    <property type="entry name" value="UspA"/>
</dbReference>
<evidence type="ECO:0000259" key="2">
    <source>
        <dbReference type="Pfam" id="PF00582"/>
    </source>
</evidence>
<dbReference type="PANTHER" id="PTHR46268">
    <property type="entry name" value="STRESS RESPONSE PROTEIN NHAX"/>
    <property type="match status" value="1"/>
</dbReference>
<organism evidence="3 4">
    <name type="scientific">Streptomyces genisteinicus</name>
    <dbReference type="NCBI Taxonomy" id="2768068"/>
    <lineage>
        <taxon>Bacteria</taxon>
        <taxon>Bacillati</taxon>
        <taxon>Actinomycetota</taxon>
        <taxon>Actinomycetes</taxon>
        <taxon>Kitasatosporales</taxon>
        <taxon>Streptomycetaceae</taxon>
        <taxon>Streptomyces</taxon>
    </lineage>
</organism>
<feature type="domain" description="UspA" evidence="2">
    <location>
        <begin position="149"/>
        <end position="279"/>
    </location>
</feature>
<dbReference type="Pfam" id="PF00582">
    <property type="entry name" value="Usp"/>
    <property type="match status" value="2"/>
</dbReference>